<gene>
    <name evidence="2" type="ORF">RR46_07772</name>
</gene>
<dbReference type="STRING" id="66420.A0A194QEP7"/>
<proteinExistence type="predicted"/>
<name>A0A194QEP7_PAPXU</name>
<dbReference type="EMBL" id="KQ459053">
    <property type="protein sequence ID" value="KPJ04013.1"/>
    <property type="molecule type" value="Genomic_DNA"/>
</dbReference>
<dbReference type="Proteomes" id="UP000053268">
    <property type="component" value="Unassembled WGS sequence"/>
</dbReference>
<accession>A0A194QEP7</accession>
<protein>
    <submittedName>
        <fullName evidence="2">Uncharacterized protein</fullName>
    </submittedName>
</protein>
<evidence type="ECO:0000256" key="1">
    <source>
        <dbReference type="SAM" id="MobiDB-lite"/>
    </source>
</evidence>
<sequence>MSSRTGQRGTSVATSQRKYRSRSAPRYDMEKKAKKKDLRTSGTNSLVSIPNSMKLIMLNSGLISFAEGHEYAAQCPVPHTATPRPVNLKWCSAQRLVRSSEPPRYVITTIPLHLTRILVSLRVHRLLAFLN</sequence>
<feature type="region of interest" description="Disordered" evidence="1">
    <location>
        <begin position="1"/>
        <end position="44"/>
    </location>
</feature>
<evidence type="ECO:0000313" key="2">
    <source>
        <dbReference type="EMBL" id="KPJ04013.1"/>
    </source>
</evidence>
<dbReference type="AlphaFoldDB" id="A0A194QEP7"/>
<evidence type="ECO:0000313" key="3">
    <source>
        <dbReference type="Proteomes" id="UP000053268"/>
    </source>
</evidence>
<keyword evidence="3" id="KW-1185">Reference proteome</keyword>
<reference evidence="2 3" key="1">
    <citation type="journal article" date="2015" name="Nat. Commun.">
        <title>Outbred genome sequencing and CRISPR/Cas9 gene editing in butterflies.</title>
        <authorList>
            <person name="Li X."/>
            <person name="Fan D."/>
            <person name="Zhang W."/>
            <person name="Liu G."/>
            <person name="Zhang L."/>
            <person name="Zhao L."/>
            <person name="Fang X."/>
            <person name="Chen L."/>
            <person name="Dong Y."/>
            <person name="Chen Y."/>
            <person name="Ding Y."/>
            <person name="Zhao R."/>
            <person name="Feng M."/>
            <person name="Zhu Y."/>
            <person name="Feng Y."/>
            <person name="Jiang X."/>
            <person name="Zhu D."/>
            <person name="Xiang H."/>
            <person name="Feng X."/>
            <person name="Li S."/>
            <person name="Wang J."/>
            <person name="Zhang G."/>
            <person name="Kronforst M.R."/>
            <person name="Wang W."/>
        </authorList>
    </citation>
    <scope>NUCLEOTIDE SEQUENCE [LARGE SCALE GENOMIC DNA]</scope>
    <source>
        <strain evidence="2">Ya'a_city_454_Px</strain>
        <tissue evidence="2">Whole body</tissue>
    </source>
</reference>
<organism evidence="2 3">
    <name type="scientific">Papilio xuthus</name>
    <name type="common">Asian swallowtail butterfly</name>
    <dbReference type="NCBI Taxonomy" id="66420"/>
    <lineage>
        <taxon>Eukaryota</taxon>
        <taxon>Metazoa</taxon>
        <taxon>Ecdysozoa</taxon>
        <taxon>Arthropoda</taxon>
        <taxon>Hexapoda</taxon>
        <taxon>Insecta</taxon>
        <taxon>Pterygota</taxon>
        <taxon>Neoptera</taxon>
        <taxon>Endopterygota</taxon>
        <taxon>Lepidoptera</taxon>
        <taxon>Glossata</taxon>
        <taxon>Ditrysia</taxon>
        <taxon>Papilionoidea</taxon>
        <taxon>Papilionidae</taxon>
        <taxon>Papilioninae</taxon>
        <taxon>Papilio</taxon>
    </lineage>
</organism>
<feature type="compositionally biased region" description="Polar residues" evidence="1">
    <location>
        <begin position="1"/>
        <end position="16"/>
    </location>
</feature>